<proteinExistence type="predicted"/>
<dbReference type="AlphaFoldDB" id="A0AAV7P714"/>
<protein>
    <recommendedName>
        <fullName evidence="3">SGNH hydrolase-type esterase domain-containing protein</fullName>
    </recommendedName>
</protein>
<reference evidence="1" key="1">
    <citation type="journal article" date="2022" name="bioRxiv">
        <title>Sequencing and chromosome-scale assembly of the giantPleurodeles waltlgenome.</title>
        <authorList>
            <person name="Brown T."/>
            <person name="Elewa A."/>
            <person name="Iarovenko S."/>
            <person name="Subramanian E."/>
            <person name="Araus A.J."/>
            <person name="Petzold A."/>
            <person name="Susuki M."/>
            <person name="Suzuki K.-i.T."/>
            <person name="Hayashi T."/>
            <person name="Toyoda A."/>
            <person name="Oliveira C."/>
            <person name="Osipova E."/>
            <person name="Leigh N.D."/>
            <person name="Simon A."/>
            <person name="Yun M.H."/>
        </authorList>
    </citation>
    <scope>NUCLEOTIDE SEQUENCE</scope>
    <source>
        <strain evidence="1">20211129_DDA</strain>
        <tissue evidence="1">Liver</tissue>
    </source>
</reference>
<evidence type="ECO:0008006" key="3">
    <source>
        <dbReference type="Google" id="ProtNLM"/>
    </source>
</evidence>
<evidence type="ECO:0000313" key="1">
    <source>
        <dbReference type="EMBL" id="KAJ1124103.1"/>
    </source>
</evidence>
<comment type="caution">
    <text evidence="1">The sequence shown here is derived from an EMBL/GenBank/DDBJ whole genome shotgun (WGS) entry which is preliminary data.</text>
</comment>
<dbReference type="EMBL" id="JANPWB010000011">
    <property type="protein sequence ID" value="KAJ1124103.1"/>
    <property type="molecule type" value="Genomic_DNA"/>
</dbReference>
<gene>
    <name evidence="1" type="ORF">NDU88_002565</name>
</gene>
<organism evidence="1 2">
    <name type="scientific">Pleurodeles waltl</name>
    <name type="common">Iberian ribbed newt</name>
    <dbReference type="NCBI Taxonomy" id="8319"/>
    <lineage>
        <taxon>Eukaryota</taxon>
        <taxon>Metazoa</taxon>
        <taxon>Chordata</taxon>
        <taxon>Craniata</taxon>
        <taxon>Vertebrata</taxon>
        <taxon>Euteleostomi</taxon>
        <taxon>Amphibia</taxon>
        <taxon>Batrachia</taxon>
        <taxon>Caudata</taxon>
        <taxon>Salamandroidea</taxon>
        <taxon>Salamandridae</taxon>
        <taxon>Pleurodelinae</taxon>
        <taxon>Pleurodeles</taxon>
    </lineage>
</organism>
<evidence type="ECO:0000313" key="2">
    <source>
        <dbReference type="Proteomes" id="UP001066276"/>
    </source>
</evidence>
<sequence length="118" mass="13413">MVAVAQKFENHAHPKGTSQFTIGHMAPASVWRVTGHSFALRAWPFFNQYHSLAQDTGLQFLWIARRGLRLDGLPQLVEEVLRQWLPTPALIILHVGGNDLPTIGRRTVFEDLMVEISW</sequence>
<name>A0AAV7P714_PLEWA</name>
<keyword evidence="2" id="KW-1185">Reference proteome</keyword>
<dbReference type="Proteomes" id="UP001066276">
    <property type="component" value="Chromosome 7"/>
</dbReference>
<accession>A0AAV7P714</accession>